<feature type="transmembrane region" description="Helical" evidence="1">
    <location>
        <begin position="53"/>
        <end position="73"/>
    </location>
</feature>
<dbReference type="Proteomes" id="UP000509594">
    <property type="component" value="Chromosome"/>
</dbReference>
<proteinExistence type="predicted"/>
<organism evidence="3 4">
    <name type="scientific">Methanolobus zinderi</name>
    <dbReference type="NCBI Taxonomy" id="536044"/>
    <lineage>
        <taxon>Archaea</taxon>
        <taxon>Methanobacteriati</taxon>
        <taxon>Methanobacteriota</taxon>
        <taxon>Stenosarchaea group</taxon>
        <taxon>Methanomicrobia</taxon>
        <taxon>Methanosarcinales</taxon>
        <taxon>Methanosarcinaceae</taxon>
        <taxon>Methanolobus</taxon>
    </lineage>
</organism>
<evidence type="ECO:0000259" key="2">
    <source>
        <dbReference type="PROSITE" id="PS51708"/>
    </source>
</evidence>
<feature type="domain" description="CHAD" evidence="2">
    <location>
        <begin position="262"/>
        <end position="566"/>
    </location>
</feature>
<dbReference type="EMBL" id="CP058215">
    <property type="protein sequence ID" value="QLC49470.1"/>
    <property type="molecule type" value="Genomic_DNA"/>
</dbReference>
<dbReference type="PANTHER" id="PTHR39339">
    <property type="entry name" value="SLR1444 PROTEIN"/>
    <property type="match status" value="1"/>
</dbReference>
<keyword evidence="1" id="KW-0472">Membrane</keyword>
<evidence type="ECO:0000313" key="4">
    <source>
        <dbReference type="Proteomes" id="UP000509594"/>
    </source>
</evidence>
<dbReference type="Pfam" id="PF05235">
    <property type="entry name" value="CHAD"/>
    <property type="match status" value="1"/>
</dbReference>
<keyword evidence="4" id="KW-1185">Reference proteome</keyword>
<evidence type="ECO:0000313" key="3">
    <source>
        <dbReference type="EMBL" id="QLC49470.1"/>
    </source>
</evidence>
<dbReference type="PANTHER" id="PTHR39339:SF1">
    <property type="entry name" value="CHAD DOMAIN-CONTAINING PROTEIN"/>
    <property type="match status" value="1"/>
</dbReference>
<dbReference type="Gene3D" id="1.40.20.10">
    <property type="entry name" value="CHAD domain"/>
    <property type="match status" value="1"/>
</dbReference>
<dbReference type="PROSITE" id="PS51708">
    <property type="entry name" value="CHAD"/>
    <property type="match status" value="1"/>
</dbReference>
<dbReference type="KEGG" id="mzi:HWN40_03950"/>
<feature type="transmembrane region" description="Helical" evidence="1">
    <location>
        <begin position="20"/>
        <end position="41"/>
    </location>
</feature>
<feature type="transmembrane region" description="Helical" evidence="1">
    <location>
        <begin position="85"/>
        <end position="110"/>
    </location>
</feature>
<dbReference type="SMART" id="SM00880">
    <property type="entry name" value="CHAD"/>
    <property type="match status" value="1"/>
</dbReference>
<dbReference type="OrthoDB" id="125273at2157"/>
<reference evidence="3 4" key="1">
    <citation type="submission" date="2020-06" db="EMBL/GenBank/DDBJ databases">
        <title>Methanolobus halotolerans sp. nov., isolated from a saline lake Tus in Siberia.</title>
        <authorList>
            <person name="Shen Y."/>
            <person name="Chen S.-C."/>
            <person name="Lai M.-C."/>
            <person name="Huang H.-H."/>
            <person name="Chiu H.-H."/>
            <person name="Tang S.-L."/>
            <person name="Rogozin D.Y."/>
            <person name="Degermendzhy A.G."/>
        </authorList>
    </citation>
    <scope>NUCLEOTIDE SEQUENCE [LARGE SCALE GENOMIC DNA]</scope>
    <source>
        <strain evidence="3 4">DSM 21339</strain>
    </source>
</reference>
<dbReference type="InterPro" id="IPR007899">
    <property type="entry name" value="CHAD_dom"/>
</dbReference>
<sequence>MTGILFVMVAEVSRYSEPQVIMTSCILTGLGLMLTMAGINLSVLKNTPFSSRSFLAGVFLSMGGLLLFSVLYPESWFYPELAYAVVPYSLGIFLLMINLFVNYHAVYYLYQGSFMEDRSALAKNINVSENEYNDNNIRDGSVMRTFAGILLTNLLPGHPDKSEYSVSDKDDETFVTVGHGLNEVTETRDDIFDNADLPDETRAFNYSVKAEEDAVIDDQVAEKADQQGSEKDVDSVSTANGTKASVPFSDFIFMKKTNVKADDTMREASRKLLMYHFGKMVEHERGTKVGKDTEELHDMRVAAMRMRSAIEVLEDYLDMKEMSDHYKNIKSTRKVLGKVRDLDVFLEKIDEFLEDHPPERRAEMDPLTDSILIERAKNRGKMLVYLDDSKFNKFKNNFTDHLLHKKSWKMKSFKKGEPVPTRVKDVLPVLLYEQFATVRAYDVLVSPETEHTPSFDQYHELRIDVKILRYTLEFFREVLDSESKSVIKDLKALQDNLGDMHDAVVALELLENFEKSGKWGEDGNNKSSESGSLQDYPGVDAYIEYRKKELQDLLDAFPQAWANVIEPDFSLRFSKAISGIYTS</sequence>
<keyword evidence="1" id="KW-1133">Transmembrane helix</keyword>
<dbReference type="InterPro" id="IPR038186">
    <property type="entry name" value="CHAD_dom_sf"/>
</dbReference>
<name>A0A7D5J868_9EURY</name>
<gene>
    <name evidence="3" type="ORF">HWN40_03950</name>
</gene>
<dbReference type="AlphaFoldDB" id="A0A7D5J868"/>
<protein>
    <submittedName>
        <fullName evidence="3">CHAD domain-containing protein</fullName>
    </submittedName>
</protein>
<accession>A0A7D5J868</accession>
<keyword evidence="1" id="KW-0812">Transmembrane</keyword>
<evidence type="ECO:0000256" key="1">
    <source>
        <dbReference type="SAM" id="Phobius"/>
    </source>
</evidence>